<feature type="compositionally biased region" description="Basic and acidic residues" evidence="2">
    <location>
        <begin position="366"/>
        <end position="385"/>
    </location>
</feature>
<organism evidence="4 5">
    <name type="scientific">Nicrophorus vespilloides</name>
    <name type="common">Boreal carrion beetle</name>
    <dbReference type="NCBI Taxonomy" id="110193"/>
    <lineage>
        <taxon>Eukaryota</taxon>
        <taxon>Metazoa</taxon>
        <taxon>Ecdysozoa</taxon>
        <taxon>Arthropoda</taxon>
        <taxon>Hexapoda</taxon>
        <taxon>Insecta</taxon>
        <taxon>Pterygota</taxon>
        <taxon>Neoptera</taxon>
        <taxon>Endopterygota</taxon>
        <taxon>Coleoptera</taxon>
        <taxon>Polyphaga</taxon>
        <taxon>Staphyliniformia</taxon>
        <taxon>Silphidae</taxon>
        <taxon>Nicrophorinae</taxon>
        <taxon>Nicrophorus</taxon>
    </lineage>
</organism>
<dbReference type="EC" id="2.7.11.1" evidence="1"/>
<dbReference type="Gene3D" id="1.10.510.10">
    <property type="entry name" value="Transferase(Phosphotransferase) domain 1"/>
    <property type="match status" value="1"/>
</dbReference>
<gene>
    <name evidence="5" type="primary">LOC108567905</name>
</gene>
<name>A0ABM1NBG9_NICVS</name>
<feature type="domain" description="Protein kinase" evidence="3">
    <location>
        <begin position="29"/>
        <end position="311"/>
    </location>
</feature>
<evidence type="ECO:0000256" key="1">
    <source>
        <dbReference type="ARBA" id="ARBA00012513"/>
    </source>
</evidence>
<accession>A0ABM1NBG9</accession>
<dbReference type="PANTHER" id="PTHR11909">
    <property type="entry name" value="CASEIN KINASE-RELATED"/>
    <property type="match status" value="1"/>
</dbReference>
<keyword evidence="5" id="KW-0808">Transferase</keyword>
<feature type="region of interest" description="Disordered" evidence="2">
    <location>
        <begin position="443"/>
        <end position="521"/>
    </location>
</feature>
<feature type="compositionally biased region" description="Basic residues" evidence="2">
    <location>
        <begin position="498"/>
        <end position="513"/>
    </location>
</feature>
<dbReference type="GO" id="GO:0016301">
    <property type="term" value="F:kinase activity"/>
    <property type="evidence" value="ECO:0007669"/>
    <property type="project" value="UniProtKB-KW"/>
</dbReference>
<dbReference type="SUPFAM" id="SSF56112">
    <property type="entry name" value="Protein kinase-like (PK-like)"/>
    <property type="match status" value="1"/>
</dbReference>
<sequence length="521" mass="58849">MAKAGAKKKGNAYKMPDPIPEGEILGSKWKLGPSIGIGGFGEIYTAQEVGAKGKTYPFCIKIEPRENGPLFVEMHYYLRNAKKDDIEAFRELKGWKHLGMPCYIGSGLYEFKSKQYRFVVIERFDTDIGKLYVTNNKIFPTATAFNLAIQILHALEYVHNRGYTHGDIKATNMLLSKKNKNEVFLVDYGLAGHFSTSTEFKPDPKKMHNGTIEYVSRDGHFGVLTRRGDIEILAYNLIHWLGGVLPWESESLKDPKAVQTSKEKHMNNIPQFLKSSFVGTKAPSEVAEILTYINTIKFNEEPDYDHIEKILVRGLTAAGATISTPLQFRAGKRKSTNASPVSPKKRMSDAEYKENNTPRKTKAMKKMYEDDIPTKEVAKKKEKPQTGRRKATKITKQEEPSESEDEEEELPAVRTTRRGRKPVEKVVVEEVDDCTEDEVVEVTPKRRGRKPKVVTKAAPAVVPKRRERRVATVSTVDGTDANPNSEMLRIRDMANGKKVTKRATRKKANKRLNKSLDVVSE</sequence>
<dbReference type="Pfam" id="PF00069">
    <property type="entry name" value="Pkinase"/>
    <property type="match status" value="1"/>
</dbReference>
<evidence type="ECO:0000256" key="2">
    <source>
        <dbReference type="SAM" id="MobiDB-lite"/>
    </source>
</evidence>
<dbReference type="InterPro" id="IPR008271">
    <property type="entry name" value="Ser/Thr_kinase_AS"/>
</dbReference>
<dbReference type="PROSITE" id="PS50011">
    <property type="entry name" value="PROTEIN_KINASE_DOM"/>
    <property type="match status" value="1"/>
</dbReference>
<dbReference type="SMART" id="SM00220">
    <property type="entry name" value="S_TKc"/>
    <property type="match status" value="1"/>
</dbReference>
<feature type="compositionally biased region" description="Acidic residues" evidence="2">
    <location>
        <begin position="400"/>
        <end position="410"/>
    </location>
</feature>
<protein>
    <recommendedName>
        <fullName evidence="1">non-specific serine/threonine protein kinase</fullName>
        <ecNumber evidence="1">2.7.11.1</ecNumber>
    </recommendedName>
</protein>
<dbReference type="InterPro" id="IPR011009">
    <property type="entry name" value="Kinase-like_dom_sf"/>
</dbReference>
<dbReference type="GeneID" id="108567905"/>
<dbReference type="PROSITE" id="PS00108">
    <property type="entry name" value="PROTEIN_KINASE_ST"/>
    <property type="match status" value="1"/>
</dbReference>
<evidence type="ECO:0000313" key="4">
    <source>
        <dbReference type="Proteomes" id="UP000695000"/>
    </source>
</evidence>
<feature type="compositionally biased region" description="Polar residues" evidence="2">
    <location>
        <begin position="472"/>
        <end position="485"/>
    </location>
</feature>
<dbReference type="InterPro" id="IPR000719">
    <property type="entry name" value="Prot_kinase_dom"/>
</dbReference>
<keyword evidence="4" id="KW-1185">Reference proteome</keyword>
<reference evidence="5" key="1">
    <citation type="submission" date="2025-08" db="UniProtKB">
        <authorList>
            <consortium name="RefSeq"/>
        </authorList>
    </citation>
    <scope>IDENTIFICATION</scope>
    <source>
        <tissue evidence="5">Whole Larva</tissue>
    </source>
</reference>
<proteinExistence type="predicted"/>
<feature type="compositionally biased region" description="Basic and acidic residues" evidence="2">
    <location>
        <begin position="346"/>
        <end position="357"/>
    </location>
</feature>
<dbReference type="InterPro" id="IPR050235">
    <property type="entry name" value="CK1_Ser-Thr_kinase"/>
</dbReference>
<dbReference type="Proteomes" id="UP000695000">
    <property type="component" value="Unplaced"/>
</dbReference>
<evidence type="ECO:0000259" key="3">
    <source>
        <dbReference type="PROSITE" id="PS50011"/>
    </source>
</evidence>
<keyword evidence="5" id="KW-0418">Kinase</keyword>
<dbReference type="RefSeq" id="XP_017784169.1">
    <property type="nucleotide sequence ID" value="XM_017928680.1"/>
</dbReference>
<evidence type="ECO:0000313" key="5">
    <source>
        <dbReference type="RefSeq" id="XP_017784169.1"/>
    </source>
</evidence>
<feature type="region of interest" description="Disordered" evidence="2">
    <location>
        <begin position="328"/>
        <end position="419"/>
    </location>
</feature>